<accession>A0A3P6AER2</accession>
<dbReference type="EMBL" id="LS974622">
    <property type="protein sequence ID" value="CAG7870090.1"/>
    <property type="molecule type" value="Genomic_DNA"/>
</dbReference>
<dbReference type="Proteomes" id="UP000694005">
    <property type="component" value="Chromosome A06"/>
</dbReference>
<feature type="compositionally biased region" description="Polar residues" evidence="1">
    <location>
        <begin position="15"/>
        <end position="24"/>
    </location>
</feature>
<dbReference type="Gramene" id="A03p49590.2_BraZ1">
    <property type="protein sequence ID" value="A03p49590.2_BraZ1.CDS"/>
    <property type="gene ID" value="A03g49590.2_BraZ1"/>
</dbReference>
<evidence type="ECO:0000313" key="4">
    <source>
        <dbReference type="EMBL" id="VDC82798.1"/>
    </source>
</evidence>
<reference evidence="4" key="1">
    <citation type="submission" date="2018-11" db="EMBL/GenBank/DDBJ databases">
        <authorList>
            <consortium name="Genoscope - CEA"/>
            <person name="William W."/>
        </authorList>
    </citation>
    <scope>NUCLEOTIDE SEQUENCE</scope>
</reference>
<proteinExistence type="predicted"/>
<dbReference type="EMBL" id="LS974619">
    <property type="protein sequence ID" value="CAG7883616.1"/>
    <property type="molecule type" value="Genomic_DNA"/>
</dbReference>
<name>A0A3P6AER2_BRACM</name>
<gene>
    <name evidence="4" type="ORF">BRAA03T14016Z</name>
    <name evidence="3" type="ORF">BRAPAZ1V2_A03P49590.2</name>
    <name evidence="2" type="ORF">BRAPAZ1V2_A06P23300.2</name>
</gene>
<sequence length="65" mass="7067">MQKAALVSMPHRDSTTPTAGIKQQGQEIKKAQKSDILFWLPIFSMDIGCDRASKSLYSLAAVLGS</sequence>
<dbReference type="EMBL" id="LR031572">
    <property type="protein sequence ID" value="VDC82798.1"/>
    <property type="molecule type" value="Genomic_DNA"/>
</dbReference>
<dbReference type="Gramene" id="A06p23300.2_BraZ1">
    <property type="protein sequence ID" value="A06p23300.2_BraZ1.CDS"/>
    <property type="gene ID" value="A06g23300.2_BraZ1"/>
</dbReference>
<evidence type="ECO:0000313" key="2">
    <source>
        <dbReference type="EMBL" id="CAG7870090.1"/>
    </source>
</evidence>
<dbReference type="Proteomes" id="UP000694005">
    <property type="component" value="Chromosome A03"/>
</dbReference>
<organism evidence="4">
    <name type="scientific">Brassica campestris</name>
    <name type="common">Field mustard</name>
    <dbReference type="NCBI Taxonomy" id="3711"/>
    <lineage>
        <taxon>Eukaryota</taxon>
        <taxon>Viridiplantae</taxon>
        <taxon>Streptophyta</taxon>
        <taxon>Embryophyta</taxon>
        <taxon>Tracheophyta</taxon>
        <taxon>Spermatophyta</taxon>
        <taxon>Magnoliopsida</taxon>
        <taxon>eudicotyledons</taxon>
        <taxon>Gunneridae</taxon>
        <taxon>Pentapetalae</taxon>
        <taxon>rosids</taxon>
        <taxon>malvids</taxon>
        <taxon>Brassicales</taxon>
        <taxon>Brassicaceae</taxon>
        <taxon>Brassiceae</taxon>
        <taxon>Brassica</taxon>
    </lineage>
</organism>
<evidence type="ECO:0000256" key="1">
    <source>
        <dbReference type="SAM" id="MobiDB-lite"/>
    </source>
</evidence>
<evidence type="ECO:0000313" key="3">
    <source>
        <dbReference type="EMBL" id="CAG7883616.1"/>
    </source>
</evidence>
<feature type="region of interest" description="Disordered" evidence="1">
    <location>
        <begin position="1"/>
        <end position="24"/>
    </location>
</feature>
<protein>
    <submittedName>
        <fullName evidence="2 3">Uncharacterized protein</fullName>
    </submittedName>
</protein>
<dbReference type="AlphaFoldDB" id="A0A3P6AER2"/>